<dbReference type="AlphaFoldDB" id="A0A8J5M4F2"/>
<dbReference type="Proteomes" id="UP000709295">
    <property type="component" value="Unassembled WGS sequence"/>
</dbReference>
<comment type="similarity">
    <text evidence="2 5">Belongs to the RxLR effector family.</text>
</comment>
<comment type="subcellular location">
    <subcellularLocation>
        <location evidence="1 5">Secreted</location>
    </subcellularLocation>
</comment>
<sequence length="168" mass="19702">MRLANVLLVVIFVYVNITSATSDKSRLLRLETSTANTKGDRSLPNIDTNNGGDNTNTKAEERAVHFSDVTQWIKTLFKKWSQKWLNMRRHKAAKEAAHDFSPETIDKMVLNEPFKREMFTRWNKYRMEDIKLKLGDAMLNNEAIAAMLVNYVQNHRVYRRVRGWRNVE</sequence>
<evidence type="ECO:0000313" key="7">
    <source>
        <dbReference type="EMBL" id="KAG6962086.1"/>
    </source>
</evidence>
<evidence type="ECO:0000256" key="4">
    <source>
        <dbReference type="ARBA" id="ARBA00022729"/>
    </source>
</evidence>
<comment type="caution">
    <text evidence="7">The sequence shown here is derived from an EMBL/GenBank/DDBJ whole genome shotgun (WGS) entry which is preliminary data.</text>
</comment>
<feature type="compositionally biased region" description="Low complexity" evidence="6">
    <location>
        <begin position="47"/>
        <end position="57"/>
    </location>
</feature>
<protein>
    <recommendedName>
        <fullName evidence="5">RxLR effector protein</fullName>
    </recommendedName>
</protein>
<comment type="function">
    <text evidence="5">Effector that suppresses plant defense responses during pathogen infection.</text>
</comment>
<reference evidence="7" key="1">
    <citation type="submission" date="2021-01" db="EMBL/GenBank/DDBJ databases">
        <title>Phytophthora aleatoria, a newly-described species from Pinus radiata is distinct from Phytophthora cactorum isolates based on comparative genomics.</title>
        <authorList>
            <person name="Mcdougal R."/>
            <person name="Panda P."/>
            <person name="Williams N."/>
            <person name="Studholme D.J."/>
        </authorList>
    </citation>
    <scope>NUCLEOTIDE SEQUENCE</scope>
    <source>
        <strain evidence="7">NZFS 4037</strain>
    </source>
</reference>
<organism evidence="7 8">
    <name type="scientific">Phytophthora aleatoria</name>
    <dbReference type="NCBI Taxonomy" id="2496075"/>
    <lineage>
        <taxon>Eukaryota</taxon>
        <taxon>Sar</taxon>
        <taxon>Stramenopiles</taxon>
        <taxon>Oomycota</taxon>
        <taxon>Peronosporomycetes</taxon>
        <taxon>Peronosporales</taxon>
        <taxon>Peronosporaceae</taxon>
        <taxon>Phytophthora</taxon>
    </lineage>
</organism>
<dbReference type="EMBL" id="JAENGY010000479">
    <property type="protein sequence ID" value="KAG6962086.1"/>
    <property type="molecule type" value="Genomic_DNA"/>
</dbReference>
<name>A0A8J5M4F2_9STRA</name>
<feature type="signal peptide" evidence="5">
    <location>
        <begin position="1"/>
        <end position="20"/>
    </location>
</feature>
<comment type="domain">
    <text evidence="5">The RxLR-dEER motif acts to carry the protein into the host cell cytoplasm through binding to cell surface phosphatidylinositol-3-phosphate.</text>
</comment>
<dbReference type="Pfam" id="PF16810">
    <property type="entry name" value="RXLR"/>
    <property type="match status" value="1"/>
</dbReference>
<keyword evidence="4 5" id="KW-0732">Signal</keyword>
<keyword evidence="8" id="KW-1185">Reference proteome</keyword>
<proteinExistence type="inferred from homology"/>
<gene>
    <name evidence="7" type="ORF">JG688_00008793</name>
</gene>
<evidence type="ECO:0000313" key="8">
    <source>
        <dbReference type="Proteomes" id="UP000709295"/>
    </source>
</evidence>
<feature type="chain" id="PRO_5035229458" description="RxLR effector protein" evidence="5">
    <location>
        <begin position="21"/>
        <end position="168"/>
    </location>
</feature>
<accession>A0A8J5M4F2</accession>
<evidence type="ECO:0000256" key="3">
    <source>
        <dbReference type="ARBA" id="ARBA00022525"/>
    </source>
</evidence>
<dbReference type="InterPro" id="IPR031825">
    <property type="entry name" value="RXLR"/>
</dbReference>
<evidence type="ECO:0000256" key="2">
    <source>
        <dbReference type="ARBA" id="ARBA00010400"/>
    </source>
</evidence>
<evidence type="ECO:0000256" key="5">
    <source>
        <dbReference type="RuleBase" id="RU367124"/>
    </source>
</evidence>
<evidence type="ECO:0000256" key="1">
    <source>
        <dbReference type="ARBA" id="ARBA00004613"/>
    </source>
</evidence>
<feature type="region of interest" description="Disordered" evidence="6">
    <location>
        <begin position="38"/>
        <end position="57"/>
    </location>
</feature>
<keyword evidence="3 5" id="KW-0964">Secreted</keyword>
<evidence type="ECO:0000256" key="6">
    <source>
        <dbReference type="SAM" id="MobiDB-lite"/>
    </source>
</evidence>